<dbReference type="RefSeq" id="WP_288185348.1">
    <property type="nucleotide sequence ID" value="NZ_LT608335.1"/>
</dbReference>
<accession>A0A212LZ00</accession>
<organism evidence="2">
    <name type="scientific">uncultured Sporomusa sp</name>
    <dbReference type="NCBI Taxonomy" id="307249"/>
    <lineage>
        <taxon>Bacteria</taxon>
        <taxon>Bacillati</taxon>
        <taxon>Bacillota</taxon>
        <taxon>Negativicutes</taxon>
        <taxon>Selenomonadales</taxon>
        <taxon>Sporomusaceae</taxon>
        <taxon>Sporomusa</taxon>
        <taxon>environmental samples</taxon>
    </lineage>
</organism>
<sequence length="417" mass="48474">MMAAFTELIKNFDKIRDYARDFLVYGYKCRNDYTHKSSRSYDNERRRIESYLAGYIHWETSARGKNLFISTDTGDLSQNPLFSVWETKSFTANDCLLHFCLFDILKNHPGSTAQTAAALLYEQYLSCFDDCEMPDTMTVRNKLNEYVAAGLFQKQKNGKTLHYFISDSKLDNALPEIINKLAVPIHFFENITPAGVLGYFIRRDTGQNPGIFSFRHFFASHTLDDEVLLKILSAIQEQRSIQLETCSNRSKNPSCQTILPLKIAINVKHGRRYLLAYNSRTHNFFSYRLDYLKKVKVLEPSSAFAKHLSELETRLHHTWGVYLGRKNHIEHLEMVLAIDEESEAYVLTRLQREGKHGTVEKLADNCFVYRIEVADTQEMVPWLRTFIGRIISITGSNQQIMKQFHEDIECMARMYED</sequence>
<evidence type="ECO:0000259" key="1">
    <source>
        <dbReference type="Pfam" id="PF13280"/>
    </source>
</evidence>
<dbReference type="EMBL" id="FMJE01000005">
    <property type="protein sequence ID" value="SCM82748.1"/>
    <property type="molecule type" value="Genomic_DNA"/>
</dbReference>
<dbReference type="PROSITE" id="PS52050">
    <property type="entry name" value="WYL"/>
    <property type="match status" value="1"/>
</dbReference>
<dbReference type="AlphaFoldDB" id="A0A212LZ00"/>
<dbReference type="Pfam" id="PF13280">
    <property type="entry name" value="WYL"/>
    <property type="match status" value="1"/>
</dbReference>
<name>A0A212LZ00_9FIRM</name>
<protein>
    <recommendedName>
        <fullName evidence="1">WYL domain-containing protein</fullName>
    </recommendedName>
</protein>
<gene>
    <name evidence="2" type="ORF">KL86SPO_50519</name>
</gene>
<feature type="domain" description="WYL" evidence="1">
    <location>
        <begin position="226"/>
        <end position="297"/>
    </location>
</feature>
<evidence type="ECO:0000313" key="2">
    <source>
        <dbReference type="EMBL" id="SCM82748.1"/>
    </source>
</evidence>
<proteinExistence type="predicted"/>
<reference evidence="2" key="1">
    <citation type="submission" date="2016-08" db="EMBL/GenBank/DDBJ databases">
        <authorList>
            <person name="Seilhamer J.J."/>
        </authorList>
    </citation>
    <scope>NUCLEOTIDE SEQUENCE</scope>
    <source>
        <strain evidence="2">86</strain>
    </source>
</reference>
<dbReference type="InterPro" id="IPR026881">
    <property type="entry name" value="WYL_dom"/>
</dbReference>